<dbReference type="Proteomes" id="UP000244005">
    <property type="component" value="Unassembled WGS sequence"/>
</dbReference>
<reference evidence="2" key="1">
    <citation type="journal article" date="2017" name="Cell">
        <title>Insights into land plant evolution garnered from the Marchantia polymorpha genome.</title>
        <authorList>
            <person name="Bowman J.L."/>
            <person name="Kohchi T."/>
            <person name="Yamato K.T."/>
            <person name="Jenkins J."/>
            <person name="Shu S."/>
            <person name="Ishizaki K."/>
            <person name="Yamaoka S."/>
            <person name="Nishihama R."/>
            <person name="Nakamura Y."/>
            <person name="Berger F."/>
            <person name="Adam C."/>
            <person name="Aki S.S."/>
            <person name="Althoff F."/>
            <person name="Araki T."/>
            <person name="Arteaga-Vazquez M.A."/>
            <person name="Balasubrmanian S."/>
            <person name="Barry K."/>
            <person name="Bauer D."/>
            <person name="Boehm C.R."/>
            <person name="Briginshaw L."/>
            <person name="Caballero-Perez J."/>
            <person name="Catarino B."/>
            <person name="Chen F."/>
            <person name="Chiyoda S."/>
            <person name="Chovatia M."/>
            <person name="Davies K.M."/>
            <person name="Delmans M."/>
            <person name="Demura T."/>
            <person name="Dierschke T."/>
            <person name="Dolan L."/>
            <person name="Dorantes-Acosta A.E."/>
            <person name="Eklund D.M."/>
            <person name="Florent S.N."/>
            <person name="Flores-Sandoval E."/>
            <person name="Fujiyama A."/>
            <person name="Fukuzawa H."/>
            <person name="Galik B."/>
            <person name="Grimanelli D."/>
            <person name="Grimwood J."/>
            <person name="Grossniklaus U."/>
            <person name="Hamada T."/>
            <person name="Haseloff J."/>
            <person name="Hetherington A.J."/>
            <person name="Higo A."/>
            <person name="Hirakawa Y."/>
            <person name="Hundley H.N."/>
            <person name="Ikeda Y."/>
            <person name="Inoue K."/>
            <person name="Inoue S.I."/>
            <person name="Ishida S."/>
            <person name="Jia Q."/>
            <person name="Kakita M."/>
            <person name="Kanazawa T."/>
            <person name="Kawai Y."/>
            <person name="Kawashima T."/>
            <person name="Kennedy M."/>
            <person name="Kinose K."/>
            <person name="Kinoshita T."/>
            <person name="Kohara Y."/>
            <person name="Koide E."/>
            <person name="Komatsu K."/>
            <person name="Kopischke S."/>
            <person name="Kubo M."/>
            <person name="Kyozuka J."/>
            <person name="Lagercrantz U."/>
            <person name="Lin S.S."/>
            <person name="Lindquist E."/>
            <person name="Lipzen A.M."/>
            <person name="Lu C.W."/>
            <person name="De Luna E."/>
            <person name="Martienssen R.A."/>
            <person name="Minamino N."/>
            <person name="Mizutani M."/>
            <person name="Mizutani M."/>
            <person name="Mochizuki N."/>
            <person name="Monte I."/>
            <person name="Mosher R."/>
            <person name="Nagasaki H."/>
            <person name="Nakagami H."/>
            <person name="Naramoto S."/>
            <person name="Nishitani K."/>
            <person name="Ohtani M."/>
            <person name="Okamoto T."/>
            <person name="Okumura M."/>
            <person name="Phillips J."/>
            <person name="Pollak B."/>
            <person name="Reinders A."/>
            <person name="Rovekamp M."/>
            <person name="Sano R."/>
            <person name="Sawa S."/>
            <person name="Schmid M.W."/>
            <person name="Shirakawa M."/>
            <person name="Solano R."/>
            <person name="Spunde A."/>
            <person name="Suetsugu N."/>
            <person name="Sugano S."/>
            <person name="Sugiyama A."/>
            <person name="Sun R."/>
            <person name="Suzuki Y."/>
            <person name="Takenaka M."/>
            <person name="Takezawa D."/>
            <person name="Tomogane H."/>
            <person name="Tsuzuki M."/>
            <person name="Ueda T."/>
            <person name="Umeda M."/>
            <person name="Ward J.M."/>
            <person name="Watanabe Y."/>
            <person name="Yazaki K."/>
            <person name="Yokoyama R."/>
            <person name="Yoshitake Y."/>
            <person name="Yotsui I."/>
            <person name="Zachgo S."/>
            <person name="Schmutz J."/>
        </authorList>
    </citation>
    <scope>NUCLEOTIDE SEQUENCE [LARGE SCALE GENOMIC DNA]</scope>
    <source>
        <strain evidence="2">Tak-1</strain>
    </source>
</reference>
<organism evidence="1 2">
    <name type="scientific">Marchantia polymorpha</name>
    <name type="common">Common liverwort</name>
    <name type="synonym">Marchantia aquatica</name>
    <dbReference type="NCBI Taxonomy" id="3197"/>
    <lineage>
        <taxon>Eukaryota</taxon>
        <taxon>Viridiplantae</taxon>
        <taxon>Streptophyta</taxon>
        <taxon>Embryophyta</taxon>
        <taxon>Marchantiophyta</taxon>
        <taxon>Marchantiopsida</taxon>
        <taxon>Marchantiidae</taxon>
        <taxon>Marchantiales</taxon>
        <taxon>Marchantiaceae</taxon>
        <taxon>Marchantia</taxon>
    </lineage>
</organism>
<dbReference type="AlphaFoldDB" id="A0A2R6XML8"/>
<protein>
    <submittedName>
        <fullName evidence="1">Uncharacterized protein</fullName>
    </submittedName>
</protein>
<proteinExistence type="predicted"/>
<accession>A0A2R6XML8</accession>
<evidence type="ECO:0000313" key="2">
    <source>
        <dbReference type="Proteomes" id="UP000244005"/>
    </source>
</evidence>
<name>A0A2R6XML8_MARPO</name>
<evidence type="ECO:0000313" key="1">
    <source>
        <dbReference type="EMBL" id="PTQ47342.1"/>
    </source>
</evidence>
<gene>
    <name evidence="1" type="ORF">MARPO_0008s0113</name>
</gene>
<dbReference type="EMBL" id="KZ772680">
    <property type="protein sequence ID" value="PTQ47342.1"/>
    <property type="molecule type" value="Genomic_DNA"/>
</dbReference>
<dbReference type="Gramene" id="Mp8g11070.1">
    <property type="protein sequence ID" value="Mp8g11070.1.cds"/>
    <property type="gene ID" value="Mp8g11070"/>
</dbReference>
<sequence length="61" mass="6915">MCNHFSQAEKRAMLSTYRQQGVLMYVQVHPPVCKSTEMKGEQTEPVASALCFNDIAFHDPI</sequence>
<keyword evidence="2" id="KW-1185">Reference proteome</keyword>